<reference evidence="2 4" key="1">
    <citation type="journal article" date="2011" name="Nature">
        <title>The Medicago genome provides insight into the evolution of rhizobial symbioses.</title>
        <authorList>
            <person name="Young N.D."/>
            <person name="Debelle F."/>
            <person name="Oldroyd G.E."/>
            <person name="Geurts R."/>
            <person name="Cannon S.B."/>
            <person name="Udvardi M.K."/>
            <person name="Benedito V.A."/>
            <person name="Mayer K.F."/>
            <person name="Gouzy J."/>
            <person name="Schoof H."/>
            <person name="Van de Peer Y."/>
            <person name="Proost S."/>
            <person name="Cook D.R."/>
            <person name="Meyers B.C."/>
            <person name="Spannagl M."/>
            <person name="Cheung F."/>
            <person name="De Mita S."/>
            <person name="Krishnakumar V."/>
            <person name="Gundlach H."/>
            <person name="Zhou S."/>
            <person name="Mudge J."/>
            <person name="Bharti A.K."/>
            <person name="Murray J.D."/>
            <person name="Naoumkina M.A."/>
            <person name="Rosen B."/>
            <person name="Silverstein K.A."/>
            <person name="Tang H."/>
            <person name="Rombauts S."/>
            <person name="Zhao P.X."/>
            <person name="Zhou P."/>
            <person name="Barbe V."/>
            <person name="Bardou P."/>
            <person name="Bechner M."/>
            <person name="Bellec A."/>
            <person name="Berger A."/>
            <person name="Berges H."/>
            <person name="Bidwell S."/>
            <person name="Bisseling T."/>
            <person name="Choisne N."/>
            <person name="Couloux A."/>
            <person name="Denny R."/>
            <person name="Deshpande S."/>
            <person name="Dai X."/>
            <person name="Doyle J.J."/>
            <person name="Dudez A.M."/>
            <person name="Farmer A.D."/>
            <person name="Fouteau S."/>
            <person name="Franken C."/>
            <person name="Gibelin C."/>
            <person name="Gish J."/>
            <person name="Goldstein S."/>
            <person name="Gonzalez A.J."/>
            <person name="Green P.J."/>
            <person name="Hallab A."/>
            <person name="Hartog M."/>
            <person name="Hua A."/>
            <person name="Humphray S.J."/>
            <person name="Jeong D.H."/>
            <person name="Jing Y."/>
            <person name="Jocker A."/>
            <person name="Kenton S.M."/>
            <person name="Kim D.J."/>
            <person name="Klee K."/>
            <person name="Lai H."/>
            <person name="Lang C."/>
            <person name="Lin S."/>
            <person name="Macmil S.L."/>
            <person name="Magdelenat G."/>
            <person name="Matthews L."/>
            <person name="McCorrison J."/>
            <person name="Monaghan E.L."/>
            <person name="Mun J.H."/>
            <person name="Najar F.Z."/>
            <person name="Nicholson C."/>
            <person name="Noirot C."/>
            <person name="O'Bleness M."/>
            <person name="Paule C.R."/>
            <person name="Poulain J."/>
            <person name="Prion F."/>
            <person name="Qin B."/>
            <person name="Qu C."/>
            <person name="Retzel E.F."/>
            <person name="Riddle C."/>
            <person name="Sallet E."/>
            <person name="Samain S."/>
            <person name="Samson N."/>
            <person name="Sanders I."/>
            <person name="Saurat O."/>
            <person name="Scarpelli C."/>
            <person name="Schiex T."/>
            <person name="Segurens B."/>
            <person name="Severin A.J."/>
            <person name="Sherrier D.J."/>
            <person name="Shi R."/>
            <person name="Sims S."/>
            <person name="Singer S.R."/>
            <person name="Sinharoy S."/>
            <person name="Sterck L."/>
            <person name="Viollet A."/>
            <person name="Wang B.B."/>
            <person name="Wang K."/>
            <person name="Wang M."/>
            <person name="Wang X."/>
            <person name="Warfsmann J."/>
            <person name="Weissenbach J."/>
            <person name="White D.D."/>
            <person name="White J.D."/>
            <person name="Wiley G.B."/>
            <person name="Wincker P."/>
            <person name="Xing Y."/>
            <person name="Yang L."/>
            <person name="Yao Z."/>
            <person name="Ying F."/>
            <person name="Zhai J."/>
            <person name="Zhou L."/>
            <person name="Zuber A."/>
            <person name="Denarie J."/>
            <person name="Dixon R.A."/>
            <person name="May G.D."/>
            <person name="Schwartz D.C."/>
            <person name="Rogers J."/>
            <person name="Quetier F."/>
            <person name="Town C.D."/>
            <person name="Roe B.A."/>
        </authorList>
    </citation>
    <scope>NUCLEOTIDE SEQUENCE [LARGE SCALE GENOMIC DNA]</scope>
    <source>
        <strain evidence="2">A17</strain>
        <strain evidence="3 4">cv. Jemalong A17</strain>
    </source>
</reference>
<evidence type="ECO:0000313" key="2">
    <source>
        <dbReference type="EMBL" id="AES91627.1"/>
    </source>
</evidence>
<keyword evidence="1" id="KW-1133">Transmembrane helix</keyword>
<dbReference type="HOGENOM" id="CLU_3090257_0_0_1"/>
<accession>G7JFF1</accession>
<protein>
    <submittedName>
        <fullName evidence="2">Transmembrane protein, putative</fullName>
    </submittedName>
</protein>
<name>G7JFF1_MEDTR</name>
<reference evidence="3" key="3">
    <citation type="submission" date="2015-04" db="UniProtKB">
        <authorList>
            <consortium name="EnsemblPlants"/>
        </authorList>
    </citation>
    <scope>IDENTIFICATION</scope>
    <source>
        <strain evidence="3">cv. Jemalong A17</strain>
    </source>
</reference>
<evidence type="ECO:0000256" key="1">
    <source>
        <dbReference type="SAM" id="Phobius"/>
    </source>
</evidence>
<feature type="transmembrane region" description="Helical" evidence="1">
    <location>
        <begin position="31"/>
        <end position="49"/>
    </location>
</feature>
<dbReference type="EnsemblPlants" id="AES91627">
    <property type="protein sequence ID" value="AES91627"/>
    <property type="gene ID" value="MTR_4g115610"/>
</dbReference>
<dbReference type="AlphaFoldDB" id="G7JFF1"/>
<reference evidence="2 4" key="2">
    <citation type="journal article" date="2014" name="BMC Genomics">
        <title>An improved genome release (version Mt4.0) for the model legume Medicago truncatula.</title>
        <authorList>
            <person name="Tang H."/>
            <person name="Krishnakumar V."/>
            <person name="Bidwell S."/>
            <person name="Rosen B."/>
            <person name="Chan A."/>
            <person name="Zhou S."/>
            <person name="Gentzbittel L."/>
            <person name="Childs K.L."/>
            <person name="Yandell M."/>
            <person name="Gundlach H."/>
            <person name="Mayer K.F."/>
            <person name="Schwartz D.C."/>
            <person name="Town C.D."/>
        </authorList>
    </citation>
    <scope>GENOME REANNOTATION</scope>
    <source>
        <strain evidence="3 4">cv. Jemalong A17</strain>
    </source>
</reference>
<sequence length="52" mass="6213">MDPNNNYFNTQKFSNYPFNYENPNNYPNPNHLLVCCMLSFLYCILSYLVPRA</sequence>
<evidence type="ECO:0000313" key="4">
    <source>
        <dbReference type="Proteomes" id="UP000002051"/>
    </source>
</evidence>
<keyword evidence="4" id="KW-1185">Reference proteome</keyword>
<dbReference type="EMBL" id="CM001220">
    <property type="protein sequence ID" value="AES91627.1"/>
    <property type="molecule type" value="Genomic_DNA"/>
</dbReference>
<organism evidence="2 4">
    <name type="scientific">Medicago truncatula</name>
    <name type="common">Barrel medic</name>
    <name type="synonym">Medicago tribuloides</name>
    <dbReference type="NCBI Taxonomy" id="3880"/>
    <lineage>
        <taxon>Eukaryota</taxon>
        <taxon>Viridiplantae</taxon>
        <taxon>Streptophyta</taxon>
        <taxon>Embryophyta</taxon>
        <taxon>Tracheophyta</taxon>
        <taxon>Spermatophyta</taxon>
        <taxon>Magnoliopsida</taxon>
        <taxon>eudicotyledons</taxon>
        <taxon>Gunneridae</taxon>
        <taxon>Pentapetalae</taxon>
        <taxon>rosids</taxon>
        <taxon>fabids</taxon>
        <taxon>Fabales</taxon>
        <taxon>Fabaceae</taxon>
        <taxon>Papilionoideae</taxon>
        <taxon>50 kb inversion clade</taxon>
        <taxon>NPAAA clade</taxon>
        <taxon>Hologalegina</taxon>
        <taxon>IRL clade</taxon>
        <taxon>Trifolieae</taxon>
        <taxon>Medicago</taxon>
    </lineage>
</organism>
<gene>
    <name evidence="2" type="ordered locus">MTR_4g115610</name>
</gene>
<proteinExistence type="predicted"/>
<evidence type="ECO:0000313" key="3">
    <source>
        <dbReference type="EnsemblPlants" id="AES91627"/>
    </source>
</evidence>
<keyword evidence="1" id="KW-0472">Membrane</keyword>
<dbReference type="PaxDb" id="3880-AES91627"/>
<keyword evidence="1 2" id="KW-0812">Transmembrane</keyword>
<dbReference type="Proteomes" id="UP000002051">
    <property type="component" value="Chromosome 4"/>
</dbReference>